<dbReference type="GO" id="GO:0008782">
    <property type="term" value="F:adenosylhomocysteine nucleosidase activity"/>
    <property type="evidence" value="ECO:0007669"/>
    <property type="project" value="TreeGrafter"/>
</dbReference>
<dbReference type="GO" id="GO:0019284">
    <property type="term" value="P:L-methionine salvage from S-adenosylmethionine"/>
    <property type="evidence" value="ECO:0007669"/>
    <property type="project" value="TreeGrafter"/>
</dbReference>
<proteinExistence type="predicted"/>
<protein>
    <recommendedName>
        <fullName evidence="1">Nucleoside phosphorylase domain-containing protein</fullName>
    </recommendedName>
</protein>
<dbReference type="PANTHER" id="PTHR46832:SF1">
    <property type="entry name" value="5'-METHYLTHIOADENOSINE_S-ADENOSYLHOMOCYSTEINE NUCLEOSIDASE"/>
    <property type="match status" value="1"/>
</dbReference>
<dbReference type="RefSeq" id="WP_114883087.1">
    <property type="nucleotide sequence ID" value="NZ_CP029608.1"/>
</dbReference>
<feature type="domain" description="Nucleoside phosphorylase" evidence="1">
    <location>
        <begin position="154"/>
        <end position="387"/>
    </location>
</feature>
<dbReference type="Proteomes" id="UP000253720">
    <property type="component" value="Chromosome"/>
</dbReference>
<dbReference type="InterPro" id="IPR035994">
    <property type="entry name" value="Nucleoside_phosphorylase_sf"/>
</dbReference>
<dbReference type="GO" id="GO:0005829">
    <property type="term" value="C:cytosol"/>
    <property type="evidence" value="ECO:0007669"/>
    <property type="project" value="TreeGrafter"/>
</dbReference>
<dbReference type="Pfam" id="PF01048">
    <property type="entry name" value="PNP_UDP_1"/>
    <property type="match status" value="1"/>
</dbReference>
<accession>A0A345RQS1</accession>
<dbReference type="KEGG" id="pke:DLD99_14540"/>
<dbReference type="SUPFAM" id="SSF52172">
    <property type="entry name" value="CheY-like"/>
    <property type="match status" value="1"/>
</dbReference>
<dbReference type="InterPro" id="IPR011006">
    <property type="entry name" value="CheY-like_superfamily"/>
</dbReference>
<dbReference type="GO" id="GO:0008930">
    <property type="term" value="F:methylthioadenosine nucleosidase activity"/>
    <property type="evidence" value="ECO:0007669"/>
    <property type="project" value="TreeGrafter"/>
</dbReference>
<sequence length="415" mass="45688">MKILIADDCPTRYGALLQQLMDYGVDRVEDVEIVVCAYDALCSLESNYYDLLILDIVLPFYKHDKATTHSHSLDLLHQINVDEDIIKPGKVIGITADKAAAEAASDKFSEGTWVIIEYADHSETWMSRIINCVSYINRSAVSGGIQIDRCSVDVAIICALESPEFEAVLDLPWNWGAARPIDDSVFVRDGWFLLGDTRITVVATFASRMGMISTAIKSASLINALSPTIMVMTGICAGVKDKVLLGDVLFADPVWDFQSGKRLIDAGKPKFSSAPHQLPADQRIRAHFEQLRSEKAFFNELPSMYSEDCKFKTTLHVGPVASGSAVLADGHTIEEIKIQQRDLLGVEMEIYGLYAAAAVANGQQPKTFALKGVCDFADPDKENEAQRYAAFASAKVLEKFFQVYGGRFFGKSDGQ</sequence>
<keyword evidence="3" id="KW-1185">Reference proteome</keyword>
<dbReference type="Gene3D" id="3.40.50.1580">
    <property type="entry name" value="Nucleoside phosphorylase domain"/>
    <property type="match status" value="1"/>
</dbReference>
<dbReference type="AlphaFoldDB" id="A0A345RQS1"/>
<evidence type="ECO:0000259" key="1">
    <source>
        <dbReference type="Pfam" id="PF01048"/>
    </source>
</evidence>
<dbReference type="Gene3D" id="3.40.50.2300">
    <property type="match status" value="1"/>
</dbReference>
<evidence type="ECO:0000313" key="2">
    <source>
        <dbReference type="EMBL" id="AXI61637.1"/>
    </source>
</evidence>
<dbReference type="GO" id="GO:0009116">
    <property type="term" value="P:nucleoside metabolic process"/>
    <property type="evidence" value="ECO:0007669"/>
    <property type="project" value="InterPro"/>
</dbReference>
<organism evidence="2 3">
    <name type="scientific">Pseudomonas kribbensis</name>
    <dbReference type="NCBI Taxonomy" id="1628086"/>
    <lineage>
        <taxon>Bacteria</taxon>
        <taxon>Pseudomonadati</taxon>
        <taxon>Pseudomonadota</taxon>
        <taxon>Gammaproteobacteria</taxon>
        <taxon>Pseudomonadales</taxon>
        <taxon>Pseudomonadaceae</taxon>
        <taxon>Pseudomonas</taxon>
    </lineage>
</organism>
<gene>
    <name evidence="2" type="ORF">DLD99_14540</name>
</gene>
<reference evidence="2 3" key="1">
    <citation type="submission" date="2018-05" db="EMBL/GenBank/DDBJ databases">
        <title>Complete genome sequence of Pseudomonas kribbensis 46-2(T).</title>
        <authorList>
            <person name="Jeong H."/>
            <person name="Lee S.-G."/>
            <person name="Rha E."/>
            <person name="Kim H."/>
        </authorList>
    </citation>
    <scope>NUCLEOTIDE SEQUENCE [LARGE SCALE GENOMIC DNA]</scope>
    <source>
        <strain evidence="2 3">46-2</strain>
    </source>
</reference>
<evidence type="ECO:0000313" key="3">
    <source>
        <dbReference type="Proteomes" id="UP000253720"/>
    </source>
</evidence>
<name>A0A345RQS1_9PSED</name>
<dbReference type="EMBL" id="CP029608">
    <property type="protein sequence ID" value="AXI61637.1"/>
    <property type="molecule type" value="Genomic_DNA"/>
</dbReference>
<dbReference type="SUPFAM" id="SSF53167">
    <property type="entry name" value="Purine and uridine phosphorylases"/>
    <property type="match status" value="1"/>
</dbReference>
<dbReference type="PANTHER" id="PTHR46832">
    <property type="entry name" value="5'-METHYLTHIOADENOSINE/S-ADENOSYLHOMOCYSTEINE NUCLEOSIDASE"/>
    <property type="match status" value="1"/>
</dbReference>
<dbReference type="InterPro" id="IPR000845">
    <property type="entry name" value="Nucleoside_phosphorylase_d"/>
</dbReference>